<dbReference type="Proteomes" id="UP000198919">
    <property type="component" value="Unassembled WGS sequence"/>
</dbReference>
<keyword evidence="4" id="KW-1185">Reference proteome</keyword>
<dbReference type="EMBL" id="FORG01000014">
    <property type="protein sequence ID" value="SFJ71239.1"/>
    <property type="molecule type" value="Genomic_DNA"/>
</dbReference>
<gene>
    <name evidence="2" type="ORF">SAMN05421680_11465</name>
    <name evidence="1" type="ORF">Xmau_03981</name>
</gene>
<proteinExistence type="predicted"/>
<evidence type="ECO:0000313" key="2">
    <source>
        <dbReference type="EMBL" id="SFJ71239.1"/>
    </source>
</evidence>
<dbReference type="EMBL" id="NITY01000023">
    <property type="protein sequence ID" value="PHM37057.1"/>
    <property type="molecule type" value="Genomic_DNA"/>
</dbReference>
<reference evidence="1 4" key="3">
    <citation type="journal article" date="2017" name="Nat. Microbiol.">
        <title>Natural product diversity associated with the nematode symbionts Photorhabdus and Xenorhabdus.</title>
        <authorList>
            <person name="Tobias N.J."/>
            <person name="Wolff H."/>
            <person name="Djahanschiri B."/>
            <person name="Grundmann F."/>
            <person name="Kronenwerth M."/>
            <person name="Shi Y.M."/>
            <person name="Simonyi S."/>
            <person name="Grun P."/>
            <person name="Shapiro-Ilan D."/>
            <person name="Pidot S.J."/>
            <person name="Stinear T.P."/>
            <person name="Ebersberger I."/>
            <person name="Bode H.B."/>
        </authorList>
    </citation>
    <scope>NUCLEOTIDE SEQUENCE [LARGE SCALE GENOMIC DNA]</scope>
    <source>
        <strain evidence="1 4">DSM 17908</strain>
    </source>
</reference>
<evidence type="ECO:0000313" key="4">
    <source>
        <dbReference type="Proteomes" id="UP000224607"/>
    </source>
</evidence>
<evidence type="ECO:0000313" key="1">
    <source>
        <dbReference type="EMBL" id="PHM37057.1"/>
    </source>
</evidence>
<organism evidence="2 3">
    <name type="scientific">Xenorhabdus mauleonii</name>
    <dbReference type="NCBI Taxonomy" id="351675"/>
    <lineage>
        <taxon>Bacteria</taxon>
        <taxon>Pseudomonadati</taxon>
        <taxon>Pseudomonadota</taxon>
        <taxon>Gammaproteobacteria</taxon>
        <taxon>Enterobacterales</taxon>
        <taxon>Morganellaceae</taxon>
        <taxon>Xenorhabdus</taxon>
    </lineage>
</organism>
<accession>A0A1I3TLI0</accession>
<reference evidence="3" key="1">
    <citation type="submission" date="2016-10" db="EMBL/GenBank/DDBJ databases">
        <authorList>
            <person name="Varghese N."/>
            <person name="Submissions S."/>
        </authorList>
    </citation>
    <scope>NUCLEOTIDE SEQUENCE [LARGE SCALE GENOMIC DNA]</scope>
    <source>
        <strain evidence="3">DSM 17908</strain>
    </source>
</reference>
<reference evidence="2" key="2">
    <citation type="submission" date="2016-10" db="EMBL/GenBank/DDBJ databases">
        <authorList>
            <person name="de Groot N.N."/>
        </authorList>
    </citation>
    <scope>NUCLEOTIDE SEQUENCE [LARGE SCALE GENOMIC DNA]</scope>
    <source>
        <strain evidence="2">DSM 17908</strain>
    </source>
</reference>
<dbReference type="AlphaFoldDB" id="A0A1I3TLI0"/>
<dbReference type="Proteomes" id="UP000224607">
    <property type="component" value="Unassembled WGS sequence"/>
</dbReference>
<sequence>MRVPTFIDLRVLEPIFTIFFMTEVCSQLGIECHFNRQFCEHTDELSKVSFCFNVFGKLGLKGFKSIFVHNMPALLFN</sequence>
<protein>
    <submittedName>
        <fullName evidence="2">Uncharacterized protein</fullName>
    </submittedName>
</protein>
<name>A0A1I3TLI0_9GAMM</name>
<evidence type="ECO:0000313" key="3">
    <source>
        <dbReference type="Proteomes" id="UP000198919"/>
    </source>
</evidence>